<organism evidence="3">
    <name type="scientific">Echinostoma caproni</name>
    <dbReference type="NCBI Taxonomy" id="27848"/>
    <lineage>
        <taxon>Eukaryota</taxon>
        <taxon>Metazoa</taxon>
        <taxon>Spiralia</taxon>
        <taxon>Lophotrochozoa</taxon>
        <taxon>Platyhelminthes</taxon>
        <taxon>Trematoda</taxon>
        <taxon>Digenea</taxon>
        <taxon>Plagiorchiida</taxon>
        <taxon>Echinostomata</taxon>
        <taxon>Echinostomatoidea</taxon>
        <taxon>Echinostomatidae</taxon>
        <taxon>Echinostoma</taxon>
    </lineage>
</organism>
<evidence type="ECO:0000313" key="1">
    <source>
        <dbReference type="EMBL" id="VDP39198.1"/>
    </source>
</evidence>
<evidence type="ECO:0000313" key="3">
    <source>
        <dbReference type="WBParaSite" id="ECPE_0000144801-mRNA-1"/>
    </source>
</evidence>
<dbReference type="EMBL" id="UZAN01009291">
    <property type="protein sequence ID" value="VDP39198.1"/>
    <property type="molecule type" value="Genomic_DNA"/>
</dbReference>
<protein>
    <submittedName>
        <fullName evidence="3">LRRCT domain-containing protein</fullName>
    </submittedName>
</protein>
<dbReference type="WBParaSite" id="ECPE_0000144801-mRNA-1">
    <property type="protein sequence ID" value="ECPE_0000144801-mRNA-1"/>
    <property type="gene ID" value="ECPE_0000144801"/>
</dbReference>
<sequence>MSVDGGKYQSRNCFHTLPDVLGRLPALVTLRLDHNPLGPECSLQVLTDGPVHLKLEHLSLRSCQLAQTPEPKQLTPDHMPNLSSMDLSDNAIGSIPAEWGLCTQLRLVALPDS</sequence>
<evidence type="ECO:0000313" key="2">
    <source>
        <dbReference type="Proteomes" id="UP000272942"/>
    </source>
</evidence>
<dbReference type="InterPro" id="IPR001611">
    <property type="entry name" value="Leu-rich_rpt"/>
</dbReference>
<proteinExistence type="predicted"/>
<name>A0A183A3B3_9TREM</name>
<accession>A0A183A3B3</accession>
<dbReference type="SUPFAM" id="SSF52058">
    <property type="entry name" value="L domain-like"/>
    <property type="match status" value="1"/>
</dbReference>
<dbReference type="OrthoDB" id="660555at2759"/>
<dbReference type="PROSITE" id="PS51450">
    <property type="entry name" value="LRR"/>
    <property type="match status" value="1"/>
</dbReference>
<dbReference type="Pfam" id="PF00560">
    <property type="entry name" value="LRR_1"/>
    <property type="match status" value="1"/>
</dbReference>
<reference evidence="1 2" key="2">
    <citation type="submission" date="2018-11" db="EMBL/GenBank/DDBJ databases">
        <authorList>
            <consortium name="Pathogen Informatics"/>
        </authorList>
    </citation>
    <scope>NUCLEOTIDE SEQUENCE [LARGE SCALE GENOMIC DNA]</scope>
    <source>
        <strain evidence="1 2">Egypt</strain>
    </source>
</reference>
<keyword evidence="2" id="KW-1185">Reference proteome</keyword>
<reference evidence="3" key="1">
    <citation type="submission" date="2016-06" db="UniProtKB">
        <authorList>
            <consortium name="WormBaseParasite"/>
        </authorList>
    </citation>
    <scope>IDENTIFICATION</scope>
</reference>
<dbReference type="AlphaFoldDB" id="A0A183A3B3"/>
<dbReference type="Proteomes" id="UP000272942">
    <property type="component" value="Unassembled WGS sequence"/>
</dbReference>
<gene>
    <name evidence="1" type="ORF">ECPE_LOCUS1448</name>
</gene>
<dbReference type="Gene3D" id="3.80.10.10">
    <property type="entry name" value="Ribonuclease Inhibitor"/>
    <property type="match status" value="1"/>
</dbReference>
<dbReference type="InterPro" id="IPR032675">
    <property type="entry name" value="LRR_dom_sf"/>
</dbReference>